<dbReference type="AlphaFoldDB" id="A0A8H7Q5C2"/>
<accession>A0A8H7Q5C2</accession>
<evidence type="ECO:0000256" key="3">
    <source>
        <dbReference type="ARBA" id="ARBA00022827"/>
    </source>
</evidence>
<proteinExistence type="inferred from homology"/>
<keyword evidence="4" id="KW-0521">NADP</keyword>
<dbReference type="InterPro" id="IPR020946">
    <property type="entry name" value="Flavin_mOase-like"/>
</dbReference>
<gene>
    <name evidence="7" type="ORF">INT43_002539</name>
</gene>
<evidence type="ECO:0000256" key="6">
    <source>
        <dbReference type="SAM" id="MobiDB-lite"/>
    </source>
</evidence>
<dbReference type="Proteomes" id="UP000654370">
    <property type="component" value="Unassembled WGS sequence"/>
</dbReference>
<evidence type="ECO:0008006" key="9">
    <source>
        <dbReference type="Google" id="ProtNLM"/>
    </source>
</evidence>
<dbReference type="SUPFAM" id="SSF51905">
    <property type="entry name" value="FAD/NAD(P)-binding domain"/>
    <property type="match status" value="2"/>
</dbReference>
<dbReference type="Pfam" id="PF00743">
    <property type="entry name" value="FMO-like"/>
    <property type="match status" value="2"/>
</dbReference>
<organism evidence="7 8">
    <name type="scientific">Mortierella isabellina</name>
    <name type="common">Filamentous fungus</name>
    <name type="synonym">Umbelopsis isabellina</name>
    <dbReference type="NCBI Taxonomy" id="91625"/>
    <lineage>
        <taxon>Eukaryota</taxon>
        <taxon>Fungi</taxon>
        <taxon>Fungi incertae sedis</taxon>
        <taxon>Mucoromycota</taxon>
        <taxon>Mucoromycotina</taxon>
        <taxon>Umbelopsidomycetes</taxon>
        <taxon>Umbelopsidales</taxon>
        <taxon>Umbelopsidaceae</taxon>
        <taxon>Umbelopsis</taxon>
    </lineage>
</organism>
<keyword evidence="3" id="KW-0274">FAD</keyword>
<comment type="similarity">
    <text evidence="1">Belongs to the FMO family.</text>
</comment>
<dbReference type="PRINTS" id="PR00370">
    <property type="entry name" value="FMOXYGENASE"/>
</dbReference>
<dbReference type="PANTHER" id="PTHR23023">
    <property type="entry name" value="DIMETHYLANILINE MONOOXYGENASE"/>
    <property type="match status" value="1"/>
</dbReference>
<dbReference type="EMBL" id="JAEPQZ010000001">
    <property type="protein sequence ID" value="KAG2186101.1"/>
    <property type="molecule type" value="Genomic_DNA"/>
</dbReference>
<evidence type="ECO:0000313" key="8">
    <source>
        <dbReference type="Proteomes" id="UP000654370"/>
    </source>
</evidence>
<keyword evidence="5" id="KW-0560">Oxidoreductase</keyword>
<dbReference type="OrthoDB" id="66881at2759"/>
<comment type="caution">
    <text evidence="7">The sequence shown here is derived from an EMBL/GenBank/DDBJ whole genome shotgun (WGS) entry which is preliminary data.</text>
</comment>
<dbReference type="Pfam" id="PF13450">
    <property type="entry name" value="NAD_binding_8"/>
    <property type="match status" value="1"/>
</dbReference>
<feature type="region of interest" description="Disordered" evidence="6">
    <location>
        <begin position="61"/>
        <end position="81"/>
    </location>
</feature>
<dbReference type="InterPro" id="IPR036188">
    <property type="entry name" value="FAD/NAD-bd_sf"/>
</dbReference>
<dbReference type="GO" id="GO:0050660">
    <property type="term" value="F:flavin adenine dinucleotide binding"/>
    <property type="evidence" value="ECO:0007669"/>
    <property type="project" value="InterPro"/>
</dbReference>
<evidence type="ECO:0000256" key="2">
    <source>
        <dbReference type="ARBA" id="ARBA00022630"/>
    </source>
</evidence>
<dbReference type="GO" id="GO:0004499">
    <property type="term" value="F:N,N-dimethylaniline monooxygenase activity"/>
    <property type="evidence" value="ECO:0007669"/>
    <property type="project" value="InterPro"/>
</dbReference>
<evidence type="ECO:0000256" key="5">
    <source>
        <dbReference type="ARBA" id="ARBA00023002"/>
    </source>
</evidence>
<keyword evidence="8" id="KW-1185">Reference proteome</keyword>
<evidence type="ECO:0000256" key="1">
    <source>
        <dbReference type="ARBA" id="ARBA00009183"/>
    </source>
</evidence>
<dbReference type="InterPro" id="IPR000960">
    <property type="entry name" value="Flavin_mOase"/>
</dbReference>
<sequence>MGSISNFTKLAPHIKRIAIVGAGMSGLIAAKSLRDEGVFDQICIYERNSQAGGTWIYSDSSKTPYPVPSVKPESSEDVDPAEVPESAIYANLNTNLPIDVMCLRDRPFKKSTPVYPPHAAVLEYIQDFEKDENLTDYIRYDTSVINAEYTDNEWKVTSYDINTQQSLTESYDALIVANGHYFKPFIPDIAGLSHYTGNELQKPNGVRIMHSRDYRRPEEFENLNVLVIGNAASARDVSREALAKASKVYQSIRKSSIPPLEEGDQSDIIVVQAIKEFLYNGDKGIIKCEDGTELSDVDVIVFATGYLFNLPFLSRDLGSQLITDGQIVHNLYQQLFYINNPTLAFIGIPIRVVPFPLSQVQSKVVARCWSGKAPLPSKKDMEQWYKLQPEHVRPRDGFVFRSQKEIKYIERLGMWAEGFRPNDNVDDWNSANPVTGKLSHSWKDRRIRALELRKQYIGY</sequence>
<evidence type="ECO:0000256" key="4">
    <source>
        <dbReference type="ARBA" id="ARBA00022857"/>
    </source>
</evidence>
<dbReference type="PIRSF" id="PIRSF000332">
    <property type="entry name" value="FMO"/>
    <property type="match status" value="1"/>
</dbReference>
<dbReference type="GO" id="GO:0050661">
    <property type="term" value="F:NADP binding"/>
    <property type="evidence" value="ECO:0007669"/>
    <property type="project" value="InterPro"/>
</dbReference>
<keyword evidence="2" id="KW-0285">Flavoprotein</keyword>
<evidence type="ECO:0000313" key="7">
    <source>
        <dbReference type="EMBL" id="KAG2186101.1"/>
    </source>
</evidence>
<dbReference type="InterPro" id="IPR050346">
    <property type="entry name" value="FMO-like"/>
</dbReference>
<reference evidence="7" key="1">
    <citation type="submission" date="2020-12" db="EMBL/GenBank/DDBJ databases">
        <title>Metabolic potential, ecology and presence of endohyphal bacteria is reflected in genomic diversity of Mucoromycotina.</title>
        <authorList>
            <person name="Muszewska A."/>
            <person name="Okrasinska A."/>
            <person name="Steczkiewicz K."/>
            <person name="Drgas O."/>
            <person name="Orlowska M."/>
            <person name="Perlinska-Lenart U."/>
            <person name="Aleksandrzak-Piekarczyk T."/>
            <person name="Szatraj K."/>
            <person name="Zielenkiewicz U."/>
            <person name="Pilsyk S."/>
            <person name="Malc E."/>
            <person name="Mieczkowski P."/>
            <person name="Kruszewska J.S."/>
            <person name="Biernat P."/>
            <person name="Pawlowska J."/>
        </authorList>
    </citation>
    <scope>NUCLEOTIDE SEQUENCE</scope>
    <source>
        <strain evidence="7">WA0000067209</strain>
    </source>
</reference>
<protein>
    <recommendedName>
        <fullName evidence="9">Thiol-specific monooxygenase</fullName>
    </recommendedName>
</protein>
<dbReference type="Gene3D" id="3.50.50.60">
    <property type="entry name" value="FAD/NAD(P)-binding domain"/>
    <property type="match status" value="2"/>
</dbReference>
<name>A0A8H7Q5C2_MORIS</name>